<feature type="domain" description="RNA polymerase sigma-70 region 2" evidence="6">
    <location>
        <begin position="85"/>
        <end position="142"/>
    </location>
</feature>
<dbReference type="Pfam" id="PF08281">
    <property type="entry name" value="Sigma70_r4_2"/>
    <property type="match status" value="1"/>
</dbReference>
<keyword evidence="9" id="KW-1185">Reference proteome</keyword>
<dbReference type="PANTHER" id="PTHR43133:SF58">
    <property type="entry name" value="ECF RNA POLYMERASE SIGMA FACTOR SIGD"/>
    <property type="match status" value="1"/>
</dbReference>
<protein>
    <submittedName>
        <fullName evidence="8">RNA polymerase sigma factor</fullName>
    </submittedName>
</protein>
<dbReference type="NCBIfam" id="TIGR02937">
    <property type="entry name" value="sigma70-ECF"/>
    <property type="match status" value="1"/>
</dbReference>
<dbReference type="Pfam" id="PF04542">
    <property type="entry name" value="Sigma70_r2"/>
    <property type="match status" value="1"/>
</dbReference>
<dbReference type="KEGG" id="plad:PPGU16_78330"/>
<keyword evidence="2" id="KW-0805">Transcription regulation</keyword>
<evidence type="ECO:0000256" key="4">
    <source>
        <dbReference type="ARBA" id="ARBA00023125"/>
    </source>
</evidence>
<evidence type="ECO:0000313" key="8">
    <source>
        <dbReference type="EMBL" id="BCF94766.1"/>
    </source>
</evidence>
<accession>A0A7I8C117</accession>
<keyword evidence="3" id="KW-0731">Sigma factor</keyword>
<dbReference type="InterPro" id="IPR007627">
    <property type="entry name" value="RNA_pol_sigma70_r2"/>
</dbReference>
<evidence type="ECO:0000256" key="2">
    <source>
        <dbReference type="ARBA" id="ARBA00023015"/>
    </source>
</evidence>
<dbReference type="SUPFAM" id="SSF88946">
    <property type="entry name" value="Sigma2 domain of RNA polymerase sigma factors"/>
    <property type="match status" value="1"/>
</dbReference>
<keyword evidence="5" id="KW-0804">Transcription</keyword>
<gene>
    <name evidence="8" type="ORF">PPGU16_78330</name>
</gene>
<dbReference type="Gene3D" id="1.10.10.10">
    <property type="entry name" value="Winged helix-like DNA-binding domain superfamily/Winged helix DNA-binding domain"/>
    <property type="match status" value="1"/>
</dbReference>
<evidence type="ECO:0000256" key="3">
    <source>
        <dbReference type="ARBA" id="ARBA00023082"/>
    </source>
</evidence>
<dbReference type="InterPro" id="IPR014284">
    <property type="entry name" value="RNA_pol_sigma-70_dom"/>
</dbReference>
<sequence>MPATLTAYRGRDVRNVDRLTSFVATTLPPRAGREIKTIATKGLDANSMMSEAERQLTALLARSIDGDRHAYRMFLEKLACHLRTRLRKRVRQQDADIEDLIQEILLAVHKGLDTFRPEVPLTAWISAIVRYKLADHVRSAVRRSALFEPLDEDSEAEAESHFDTLEAQRDLQRLLATLPPRQRGPIEHMKLWGLSVAETAVAMGLSESAVKVGVHRGLKTLAAKIRGKSK</sequence>
<dbReference type="InterPro" id="IPR039425">
    <property type="entry name" value="RNA_pol_sigma-70-like"/>
</dbReference>
<dbReference type="InterPro" id="IPR013324">
    <property type="entry name" value="RNA_pol_sigma_r3/r4-like"/>
</dbReference>
<dbReference type="GO" id="GO:0003677">
    <property type="term" value="F:DNA binding"/>
    <property type="evidence" value="ECO:0007669"/>
    <property type="project" value="UniProtKB-KW"/>
</dbReference>
<proteinExistence type="inferred from homology"/>
<feature type="domain" description="RNA polymerase sigma factor 70 region 4 type 2" evidence="7">
    <location>
        <begin position="169"/>
        <end position="221"/>
    </location>
</feature>
<dbReference type="AlphaFoldDB" id="A0A7I8C117"/>
<dbReference type="PANTHER" id="PTHR43133">
    <property type="entry name" value="RNA POLYMERASE ECF-TYPE SIGMA FACTO"/>
    <property type="match status" value="1"/>
</dbReference>
<dbReference type="EMBL" id="AP023177">
    <property type="protein sequence ID" value="BCF94766.1"/>
    <property type="molecule type" value="Genomic_DNA"/>
</dbReference>
<dbReference type="RefSeq" id="WP_345961203.1">
    <property type="nucleotide sequence ID" value="NZ_AP023177.1"/>
</dbReference>
<dbReference type="InterPro" id="IPR013249">
    <property type="entry name" value="RNA_pol_sigma70_r4_t2"/>
</dbReference>
<reference evidence="8 9" key="1">
    <citation type="journal article" date="2020" name="Genes (Basel)">
        <title>Genomic Comparison of Insect Gut Symbionts from Divergent Burkholderia Subclades.</title>
        <authorList>
            <person name="Takeshita K."/>
            <person name="Kikuchi Y."/>
        </authorList>
    </citation>
    <scope>NUCLEOTIDE SEQUENCE [LARGE SCALE GENOMIC DNA]</scope>
    <source>
        <strain evidence="8 9">PGU16</strain>
        <plasmid evidence="8 9">PPGU16_p2</plasmid>
    </source>
</reference>
<evidence type="ECO:0000259" key="7">
    <source>
        <dbReference type="Pfam" id="PF08281"/>
    </source>
</evidence>
<dbReference type="Gene3D" id="1.10.1740.10">
    <property type="match status" value="1"/>
</dbReference>
<comment type="similarity">
    <text evidence="1">Belongs to the sigma-70 factor family. ECF subfamily.</text>
</comment>
<dbReference type="GO" id="GO:0006352">
    <property type="term" value="P:DNA-templated transcription initiation"/>
    <property type="evidence" value="ECO:0007669"/>
    <property type="project" value="InterPro"/>
</dbReference>
<name>A0A7I8C117_9BURK</name>
<geneLocation type="plasmid" evidence="8 9">
    <name>PPGU16_p2</name>
</geneLocation>
<keyword evidence="4" id="KW-0238">DNA-binding</keyword>
<dbReference type="Proteomes" id="UP000510888">
    <property type="component" value="Plasmid PPGU16_p2"/>
</dbReference>
<evidence type="ECO:0000256" key="5">
    <source>
        <dbReference type="ARBA" id="ARBA00023163"/>
    </source>
</evidence>
<keyword evidence="8" id="KW-0614">Plasmid</keyword>
<evidence type="ECO:0000259" key="6">
    <source>
        <dbReference type="Pfam" id="PF04542"/>
    </source>
</evidence>
<organism evidence="8 9">
    <name type="scientific">Paraburkholderia largidicola</name>
    <dbReference type="NCBI Taxonomy" id="3014751"/>
    <lineage>
        <taxon>Bacteria</taxon>
        <taxon>Pseudomonadati</taxon>
        <taxon>Pseudomonadota</taxon>
        <taxon>Betaproteobacteria</taxon>
        <taxon>Burkholderiales</taxon>
        <taxon>Burkholderiaceae</taxon>
        <taxon>Paraburkholderia</taxon>
    </lineage>
</organism>
<dbReference type="SUPFAM" id="SSF88659">
    <property type="entry name" value="Sigma3 and sigma4 domains of RNA polymerase sigma factors"/>
    <property type="match status" value="1"/>
</dbReference>
<dbReference type="GO" id="GO:0016987">
    <property type="term" value="F:sigma factor activity"/>
    <property type="evidence" value="ECO:0007669"/>
    <property type="project" value="UniProtKB-KW"/>
</dbReference>
<evidence type="ECO:0000313" key="9">
    <source>
        <dbReference type="Proteomes" id="UP000510888"/>
    </source>
</evidence>
<evidence type="ECO:0000256" key="1">
    <source>
        <dbReference type="ARBA" id="ARBA00010641"/>
    </source>
</evidence>
<dbReference type="InterPro" id="IPR013325">
    <property type="entry name" value="RNA_pol_sigma_r2"/>
</dbReference>
<dbReference type="InterPro" id="IPR036388">
    <property type="entry name" value="WH-like_DNA-bd_sf"/>
</dbReference>